<evidence type="ECO:0000256" key="6">
    <source>
        <dbReference type="ARBA" id="ARBA00023136"/>
    </source>
</evidence>
<comment type="similarity">
    <text evidence="2">Belongs to the APH-1 family.</text>
</comment>
<dbReference type="PANTHER" id="PTHR12889">
    <property type="entry name" value="GAMMA-SECRETASE SUBUNIT APH-1"/>
    <property type="match status" value="1"/>
</dbReference>
<dbReference type="GO" id="GO:0016020">
    <property type="term" value="C:membrane"/>
    <property type="evidence" value="ECO:0007669"/>
    <property type="project" value="UniProtKB-SubCell"/>
</dbReference>
<evidence type="ECO:0008006" key="10">
    <source>
        <dbReference type="Google" id="ProtNLM"/>
    </source>
</evidence>
<organism evidence="9">
    <name type="scientific">Chaetoceros debilis</name>
    <dbReference type="NCBI Taxonomy" id="122233"/>
    <lineage>
        <taxon>Eukaryota</taxon>
        <taxon>Sar</taxon>
        <taxon>Stramenopiles</taxon>
        <taxon>Ochrophyta</taxon>
        <taxon>Bacillariophyta</taxon>
        <taxon>Coscinodiscophyceae</taxon>
        <taxon>Chaetocerotophycidae</taxon>
        <taxon>Chaetocerotales</taxon>
        <taxon>Chaetocerotaceae</taxon>
        <taxon>Chaetoceros</taxon>
    </lineage>
</organism>
<evidence type="ECO:0000256" key="3">
    <source>
        <dbReference type="ARBA" id="ARBA00022692"/>
    </source>
</evidence>
<feature type="transmembrane region" description="Helical" evidence="8">
    <location>
        <begin position="30"/>
        <end position="55"/>
    </location>
</feature>
<comment type="subcellular location">
    <subcellularLocation>
        <location evidence="1">Membrane</location>
        <topology evidence="1">Multi-pass membrane protein</topology>
    </subcellularLocation>
</comment>
<feature type="region of interest" description="Disordered" evidence="7">
    <location>
        <begin position="124"/>
        <end position="154"/>
    </location>
</feature>
<keyword evidence="6 8" id="KW-0472">Membrane</keyword>
<evidence type="ECO:0000313" key="9">
    <source>
        <dbReference type="EMBL" id="CAE0456412.1"/>
    </source>
</evidence>
<evidence type="ECO:0000256" key="5">
    <source>
        <dbReference type="ARBA" id="ARBA00022989"/>
    </source>
</evidence>
<dbReference type="EMBL" id="HBIO01001743">
    <property type="protein sequence ID" value="CAE0456412.1"/>
    <property type="molecule type" value="Transcribed_RNA"/>
</dbReference>
<dbReference type="InterPro" id="IPR009294">
    <property type="entry name" value="Aph-1"/>
</dbReference>
<dbReference type="GO" id="GO:0016485">
    <property type="term" value="P:protein processing"/>
    <property type="evidence" value="ECO:0007669"/>
    <property type="project" value="InterPro"/>
</dbReference>
<name>A0A7S3PUY6_9STRA</name>
<feature type="transmembrane region" description="Helical" evidence="8">
    <location>
        <begin position="175"/>
        <end position="197"/>
    </location>
</feature>
<feature type="transmembrane region" description="Helical" evidence="8">
    <location>
        <begin position="302"/>
        <end position="325"/>
    </location>
</feature>
<keyword evidence="4" id="KW-0914">Notch signaling pathway</keyword>
<dbReference type="AlphaFoldDB" id="A0A7S3PUY6"/>
<feature type="transmembrane region" description="Helical" evidence="8">
    <location>
        <begin position="274"/>
        <end position="295"/>
    </location>
</feature>
<reference evidence="9" key="1">
    <citation type="submission" date="2021-01" db="EMBL/GenBank/DDBJ databases">
        <authorList>
            <person name="Corre E."/>
            <person name="Pelletier E."/>
            <person name="Niang G."/>
            <person name="Scheremetjew M."/>
            <person name="Finn R."/>
            <person name="Kale V."/>
            <person name="Holt S."/>
            <person name="Cochrane G."/>
            <person name="Meng A."/>
            <person name="Brown T."/>
            <person name="Cohen L."/>
        </authorList>
    </citation>
    <scope>NUCLEOTIDE SEQUENCE</scope>
    <source>
        <strain evidence="9">MM31A-1</strain>
    </source>
</reference>
<evidence type="ECO:0000256" key="1">
    <source>
        <dbReference type="ARBA" id="ARBA00004141"/>
    </source>
</evidence>
<feature type="transmembrane region" description="Helical" evidence="8">
    <location>
        <begin position="217"/>
        <end position="242"/>
    </location>
</feature>
<evidence type="ECO:0000256" key="4">
    <source>
        <dbReference type="ARBA" id="ARBA00022976"/>
    </source>
</evidence>
<evidence type="ECO:0000256" key="7">
    <source>
        <dbReference type="SAM" id="MobiDB-lite"/>
    </source>
</evidence>
<sequence length="345" mass="37044">MTSAALSLGCALLAFSPTLTLLLLFAYSKAQLVIVVTTAAFAQLLSCLLSALLHLPFKALGGSGTLTALFVIIPTSVVSQFLCRCGFVWLYHKVERVVEQSIMRHEALVLEAENIVDRRNNGSRCNRLRQESGSGDEINGNGSNDRDTAPLAGSTAESKLSETAQLRLELNDVSAGLAAGVGFGFMHTVMLYGTLLAAENSRMGTLYQDSCTVMPSIFNSAIMAFLFGILDICWMFATFYGVRRFNSVTWNSEQRTSGFQFQSSSEGTSARGLLGGKGILILVAVSHASAAFATLPNQAMNVNGCVIALPSLALVTILTIAGFWFSMKNNYLPVGQGQEAHNHFD</sequence>
<dbReference type="GO" id="GO:0007219">
    <property type="term" value="P:Notch signaling pathway"/>
    <property type="evidence" value="ECO:0007669"/>
    <property type="project" value="UniProtKB-KW"/>
</dbReference>
<evidence type="ECO:0000256" key="2">
    <source>
        <dbReference type="ARBA" id="ARBA00005577"/>
    </source>
</evidence>
<feature type="transmembrane region" description="Helical" evidence="8">
    <location>
        <begin position="67"/>
        <end position="91"/>
    </location>
</feature>
<keyword evidence="5 8" id="KW-1133">Transmembrane helix</keyword>
<accession>A0A7S3PUY6</accession>
<protein>
    <recommendedName>
        <fullName evidence="10">Transmembrane protein</fullName>
    </recommendedName>
</protein>
<gene>
    <name evidence="9" type="ORF">CDEB00056_LOCUS1253</name>
</gene>
<evidence type="ECO:0000256" key="8">
    <source>
        <dbReference type="SAM" id="Phobius"/>
    </source>
</evidence>
<proteinExistence type="inferred from homology"/>
<keyword evidence="3 8" id="KW-0812">Transmembrane</keyword>
<dbReference type="Pfam" id="PF06105">
    <property type="entry name" value="Aph-1"/>
    <property type="match status" value="1"/>
</dbReference>